<keyword evidence="1" id="KW-0479">Metal-binding</keyword>
<dbReference type="Gene3D" id="3.60.21.10">
    <property type="match status" value="1"/>
</dbReference>
<keyword evidence="2" id="KW-0378">Hydrolase</keyword>
<reference evidence="7" key="1">
    <citation type="submission" date="2022-11" db="EMBL/GenBank/DDBJ databases">
        <title>Minimal conservation of predation-associated metabolite biosynthetic gene clusters underscores biosynthetic potential of Myxococcota including descriptions for ten novel species: Archangium lansinium sp. nov., Myxococcus landrumus sp. nov., Nannocystis bai.</title>
        <authorList>
            <person name="Ahearne A."/>
            <person name="Stevens C."/>
            <person name="Dowd S."/>
        </authorList>
    </citation>
    <scope>NUCLEOTIDE SEQUENCE</scope>
    <source>
        <strain evidence="7">Fl3</strain>
    </source>
</reference>
<evidence type="ECO:0000256" key="2">
    <source>
        <dbReference type="ARBA" id="ARBA00022801"/>
    </source>
</evidence>
<evidence type="ECO:0000256" key="3">
    <source>
        <dbReference type="ARBA" id="ARBA00023004"/>
    </source>
</evidence>
<evidence type="ECO:0000256" key="5">
    <source>
        <dbReference type="SAM" id="MobiDB-lite"/>
    </source>
</evidence>
<evidence type="ECO:0000256" key="1">
    <source>
        <dbReference type="ARBA" id="ARBA00022723"/>
    </source>
</evidence>
<accession>A0ABY7GUA0</accession>
<proteinExistence type="inferred from homology"/>
<protein>
    <submittedName>
        <fullName evidence="7">Metallophosphoesterase</fullName>
    </submittedName>
</protein>
<dbReference type="PANTHER" id="PTHR42988:SF2">
    <property type="entry name" value="CYCLIC NUCLEOTIDE PHOSPHODIESTERASE CBUA0032-RELATED"/>
    <property type="match status" value="1"/>
</dbReference>
<dbReference type="Pfam" id="PF00149">
    <property type="entry name" value="Metallophos"/>
    <property type="match status" value="1"/>
</dbReference>
<dbReference type="SUPFAM" id="SSF56300">
    <property type="entry name" value="Metallo-dependent phosphatases"/>
    <property type="match status" value="1"/>
</dbReference>
<evidence type="ECO:0000259" key="6">
    <source>
        <dbReference type="Pfam" id="PF00149"/>
    </source>
</evidence>
<dbReference type="InterPro" id="IPR050884">
    <property type="entry name" value="CNP_phosphodiesterase-III"/>
</dbReference>
<dbReference type="EMBL" id="CP114040">
    <property type="protein sequence ID" value="WAS90540.1"/>
    <property type="molecule type" value="Genomic_DNA"/>
</dbReference>
<dbReference type="PANTHER" id="PTHR42988">
    <property type="entry name" value="PHOSPHOHYDROLASE"/>
    <property type="match status" value="1"/>
</dbReference>
<feature type="domain" description="Calcineurin-like phosphoesterase" evidence="6">
    <location>
        <begin position="27"/>
        <end position="132"/>
    </location>
</feature>
<evidence type="ECO:0000313" key="8">
    <source>
        <dbReference type="Proteomes" id="UP001164459"/>
    </source>
</evidence>
<dbReference type="RefSeq" id="WP_269032867.1">
    <property type="nucleotide sequence ID" value="NZ_CP114040.1"/>
</dbReference>
<feature type="region of interest" description="Disordered" evidence="5">
    <location>
        <begin position="1"/>
        <end position="20"/>
    </location>
</feature>
<keyword evidence="3" id="KW-0408">Iron</keyword>
<evidence type="ECO:0000256" key="4">
    <source>
        <dbReference type="ARBA" id="ARBA00025742"/>
    </source>
</evidence>
<organism evidence="7 8">
    <name type="scientific">Nannocystis punicea</name>
    <dbReference type="NCBI Taxonomy" id="2995304"/>
    <lineage>
        <taxon>Bacteria</taxon>
        <taxon>Pseudomonadati</taxon>
        <taxon>Myxococcota</taxon>
        <taxon>Polyangia</taxon>
        <taxon>Nannocystales</taxon>
        <taxon>Nannocystaceae</taxon>
        <taxon>Nannocystis</taxon>
    </lineage>
</organism>
<comment type="similarity">
    <text evidence="4">Belongs to the cyclic nucleotide phosphodiesterase class-III family.</text>
</comment>
<dbReference type="InterPro" id="IPR029052">
    <property type="entry name" value="Metallo-depent_PP-like"/>
</dbReference>
<name>A0ABY7GUA0_9BACT</name>
<dbReference type="Proteomes" id="UP001164459">
    <property type="component" value="Chromosome"/>
</dbReference>
<sequence length="562" mass="62746">MIREDAPDSNRSATAPDTGQASPISWLHLSDLHVGARSEAAWWNALDKFWCSLDEHLTIVGPPDLVLLTGDLTFKGEPAEFDKLTKFLEKLLGRLPKAADGHPPLTVAVPGNHEVQRPTGREALLYRVLRDFEKGRDDPDVADLLEAFWDERDASFLRPLFANYLAWFDGVIRPQAARPGVTLRTSFFPGDVYAKLALPGRFPLSIVGLNSAWMQYQGGDFKGKLALPLEQFQAALPHAQGESPLGVLDATHRALLLMHHSRSWLSKPQRQLFDSGIYPGGRFVACLHGHMHEPDANNRSEAGGVARCYYQAPSLFGVEKYGSAEESRAIGYTWATLRDDGELRAWPLKLKRKSDGAEVFDRDDFFHWDPAAGNVLLRPGDGQRLVGSDERSPARLRPQTQVRQTVDVVAAGEGDTGFLGVPFESARSITRSAPVEQVYLNVWFPKFEPRAPRFVVDLPIEMRVALGPQRHGAPADPLSEDLLDRLRQLSQIDVWVQCADADVTPCDGTLQLPWPTNVLSFELTPRRPGGLRIVVVLLIHNQPVHRLEREVQVHDRRDRGER</sequence>
<gene>
    <name evidence="7" type="ORF">O0S08_30500</name>
</gene>
<dbReference type="InterPro" id="IPR004843">
    <property type="entry name" value="Calcineurin-like_PHP"/>
</dbReference>
<feature type="compositionally biased region" description="Polar residues" evidence="5">
    <location>
        <begin position="9"/>
        <end position="20"/>
    </location>
</feature>
<evidence type="ECO:0000313" key="7">
    <source>
        <dbReference type="EMBL" id="WAS90540.1"/>
    </source>
</evidence>
<keyword evidence="8" id="KW-1185">Reference proteome</keyword>